<reference evidence="2" key="1">
    <citation type="submission" date="2020-10" db="EMBL/GenBank/DDBJ databases">
        <title>Connecting structure to function with the recovery of over 1000 high-quality activated sludge metagenome-assembled genomes encoding full-length rRNA genes using long-read sequencing.</title>
        <authorList>
            <person name="Singleton C.M."/>
            <person name="Petriglieri F."/>
            <person name="Kristensen J.M."/>
            <person name="Kirkegaard R.H."/>
            <person name="Michaelsen T.Y."/>
            <person name="Andersen M.H."/>
            <person name="Karst S.M."/>
            <person name="Dueholm M.S."/>
            <person name="Nielsen P.H."/>
            <person name="Albertsen M."/>
        </authorList>
    </citation>
    <scope>NUCLEOTIDE SEQUENCE</scope>
    <source>
        <strain evidence="2">Bjer_18-Q3-R1-45_BAT3C.347</strain>
    </source>
</reference>
<sequence>MDELKLLESTGFTLPSPAYIFGAILFGVIGFAAWRCGRKTEAATTKWLGVVLMFYPYFVSQTWLLYAAGAALCVGLYVSRP</sequence>
<evidence type="ECO:0000313" key="2">
    <source>
        <dbReference type="EMBL" id="MBK6974016.1"/>
    </source>
</evidence>
<keyword evidence="1" id="KW-1133">Transmembrane helix</keyword>
<keyword evidence="1" id="KW-0812">Transmembrane</keyword>
<gene>
    <name evidence="2" type="ORF">IPH26_14140</name>
</gene>
<protein>
    <submittedName>
        <fullName evidence="2">Uncharacterized protein</fullName>
    </submittedName>
</protein>
<name>A0A9D7E583_9PROT</name>
<dbReference type="EMBL" id="JADJEV010000004">
    <property type="protein sequence ID" value="MBK6974016.1"/>
    <property type="molecule type" value="Genomic_DNA"/>
</dbReference>
<keyword evidence="1" id="KW-0472">Membrane</keyword>
<comment type="caution">
    <text evidence="2">The sequence shown here is derived from an EMBL/GenBank/DDBJ whole genome shotgun (WGS) entry which is preliminary data.</text>
</comment>
<feature type="transmembrane region" description="Helical" evidence="1">
    <location>
        <begin position="54"/>
        <end position="78"/>
    </location>
</feature>
<evidence type="ECO:0000313" key="3">
    <source>
        <dbReference type="Proteomes" id="UP000807785"/>
    </source>
</evidence>
<evidence type="ECO:0000256" key="1">
    <source>
        <dbReference type="SAM" id="Phobius"/>
    </source>
</evidence>
<dbReference type="AlphaFoldDB" id="A0A9D7E583"/>
<accession>A0A9D7E583</accession>
<proteinExistence type="predicted"/>
<dbReference type="Proteomes" id="UP000807785">
    <property type="component" value="Unassembled WGS sequence"/>
</dbReference>
<organism evidence="2 3">
    <name type="scientific">Candidatus Methylophosphatis roskildensis</name>
    <dbReference type="NCBI Taxonomy" id="2899263"/>
    <lineage>
        <taxon>Bacteria</taxon>
        <taxon>Pseudomonadati</taxon>
        <taxon>Pseudomonadota</taxon>
        <taxon>Betaproteobacteria</taxon>
        <taxon>Nitrosomonadales</taxon>
        <taxon>Sterolibacteriaceae</taxon>
        <taxon>Candidatus Methylophosphatis</taxon>
    </lineage>
</organism>
<feature type="transmembrane region" description="Helical" evidence="1">
    <location>
        <begin position="12"/>
        <end position="34"/>
    </location>
</feature>